<keyword evidence="1" id="KW-0560">Oxidoreductase</keyword>
<reference evidence="6" key="1">
    <citation type="journal article" date="2019" name="Int. J. Syst. Evol. Microbiol.">
        <title>The Global Catalogue of Microorganisms (GCM) 10K type strain sequencing project: providing services to taxonomists for standard genome sequencing and annotation.</title>
        <authorList>
            <consortium name="The Broad Institute Genomics Platform"/>
            <consortium name="The Broad Institute Genome Sequencing Center for Infectious Disease"/>
            <person name="Wu L."/>
            <person name="Ma J."/>
        </authorList>
    </citation>
    <scope>NUCLEOTIDE SEQUENCE [LARGE SCALE GENOMIC DNA]</scope>
    <source>
        <strain evidence="6">JCM 5067</strain>
    </source>
</reference>
<evidence type="ECO:0000256" key="1">
    <source>
        <dbReference type="ARBA" id="ARBA00023002"/>
    </source>
</evidence>
<dbReference type="Gene3D" id="3.60.130.10">
    <property type="entry name" value="Clavaminate synthase-like"/>
    <property type="match status" value="1"/>
</dbReference>
<dbReference type="RefSeq" id="WP_344071491.1">
    <property type="nucleotide sequence ID" value="NZ_BAAACA010000009.1"/>
</dbReference>
<feature type="domain" description="TauD/TfdA-like" evidence="4">
    <location>
        <begin position="162"/>
        <end position="318"/>
    </location>
</feature>
<comment type="caution">
    <text evidence="5">The sequence shown here is derived from an EMBL/GenBank/DDBJ whole genome shotgun (WGS) entry which is preliminary data.</text>
</comment>
<dbReference type="InterPro" id="IPR042098">
    <property type="entry name" value="TauD-like_sf"/>
</dbReference>
<dbReference type="EMBL" id="BAAACA010000009">
    <property type="protein sequence ID" value="GAA0586978.1"/>
    <property type="molecule type" value="Genomic_DNA"/>
</dbReference>
<keyword evidence="6" id="KW-1185">Reference proteome</keyword>
<organism evidence="5 6">
    <name type="scientific">Streptomyces crystallinus</name>
    <dbReference type="NCBI Taxonomy" id="68191"/>
    <lineage>
        <taxon>Bacteria</taxon>
        <taxon>Bacillati</taxon>
        <taxon>Actinomycetota</taxon>
        <taxon>Actinomycetes</taxon>
        <taxon>Kitasatosporales</taxon>
        <taxon>Streptomycetaceae</taxon>
        <taxon>Streptomyces</taxon>
    </lineage>
</organism>
<evidence type="ECO:0000259" key="4">
    <source>
        <dbReference type="Pfam" id="PF02668"/>
    </source>
</evidence>
<protein>
    <recommendedName>
        <fullName evidence="4">TauD/TfdA-like domain-containing protein</fullName>
    </recommendedName>
</protein>
<proteinExistence type="predicted"/>
<keyword evidence="2" id="KW-0408">Iron</keyword>
<evidence type="ECO:0000313" key="6">
    <source>
        <dbReference type="Proteomes" id="UP001500668"/>
    </source>
</evidence>
<dbReference type="InterPro" id="IPR003819">
    <property type="entry name" value="TauD/TfdA-like"/>
</dbReference>
<evidence type="ECO:0000256" key="3">
    <source>
        <dbReference type="SAM" id="MobiDB-lite"/>
    </source>
</evidence>
<accession>A0ABP3QAR0</accession>
<evidence type="ECO:0000313" key="5">
    <source>
        <dbReference type="EMBL" id="GAA0586978.1"/>
    </source>
</evidence>
<sequence length="349" mass="38288">MTDLGLPDSPAPSSVENGPPADPLTPRYRAAGEQHQGKVTIMDLPVDLANDLIKIGRALPAWDVEGAFLAYSTLEQYQAALDSTPLFNEFMGRLLAELYGMAGGYAVVRLDRIAQELGLSERFLRLATAVLTQVAIPFQPFQRWPLWKEIGTNLNANPGLSTGTGYNAFHMDLVNATRPPDYTVLLCVRPDPLGAGASILSDARAAVRRLTSSRRALLADVSYRYGGFFDLCEVGEEFTPFPVLDGKPEDSGFVRFTAKMLSEPNLGLDEEHAQAARELADQMVAGQVSYTLQRGDLLIVDQHRWVHGRRALGDGQERVAPENRRLLLQLFLRSVEPGDFLGPRARVAG</sequence>
<feature type="region of interest" description="Disordered" evidence="3">
    <location>
        <begin position="1"/>
        <end position="27"/>
    </location>
</feature>
<dbReference type="SUPFAM" id="SSF51197">
    <property type="entry name" value="Clavaminate synthase-like"/>
    <property type="match status" value="1"/>
</dbReference>
<evidence type="ECO:0000256" key="2">
    <source>
        <dbReference type="ARBA" id="ARBA00023004"/>
    </source>
</evidence>
<dbReference type="Proteomes" id="UP001500668">
    <property type="component" value="Unassembled WGS sequence"/>
</dbReference>
<gene>
    <name evidence="5" type="ORF">GCM10010394_15060</name>
</gene>
<dbReference type="Pfam" id="PF02668">
    <property type="entry name" value="TauD"/>
    <property type="match status" value="1"/>
</dbReference>
<name>A0ABP3QAR0_9ACTN</name>